<dbReference type="InterPro" id="IPR000182">
    <property type="entry name" value="GNAT_dom"/>
</dbReference>
<dbReference type="EC" id="2.3.1.-" evidence="2"/>
<evidence type="ECO:0000259" key="1">
    <source>
        <dbReference type="PROSITE" id="PS51186"/>
    </source>
</evidence>
<dbReference type="Pfam" id="PF13527">
    <property type="entry name" value="Acetyltransf_9"/>
    <property type="match status" value="1"/>
</dbReference>
<feature type="domain" description="N-acetyltransferase" evidence="1">
    <location>
        <begin position="1"/>
        <end position="155"/>
    </location>
</feature>
<dbReference type="InterPro" id="IPR016181">
    <property type="entry name" value="Acyl_CoA_acyltransferase"/>
</dbReference>
<protein>
    <submittedName>
        <fullName evidence="2">N-acetyltransferase</fullName>
        <ecNumber evidence="2">2.3.1.-</ecNumber>
    </submittedName>
</protein>
<dbReference type="PANTHER" id="PTHR43617">
    <property type="entry name" value="L-AMINO ACID N-ACETYLTRANSFERASE"/>
    <property type="match status" value="1"/>
</dbReference>
<dbReference type="RefSeq" id="WP_283485386.1">
    <property type="nucleotide sequence ID" value="NZ_CP125947.1"/>
</dbReference>
<dbReference type="EMBL" id="CP125947">
    <property type="protein sequence ID" value="WHS64245.1"/>
    <property type="molecule type" value="Genomic_DNA"/>
</dbReference>
<keyword evidence="2" id="KW-0808">Transferase</keyword>
<dbReference type="PANTHER" id="PTHR43617:SF2">
    <property type="entry name" value="UPF0039 PROTEIN SLL0451"/>
    <property type="match status" value="1"/>
</dbReference>
<dbReference type="SUPFAM" id="SSF55729">
    <property type="entry name" value="Acyl-CoA N-acyltransferases (Nat)"/>
    <property type="match status" value="1"/>
</dbReference>
<dbReference type="CDD" id="cd04301">
    <property type="entry name" value="NAT_SF"/>
    <property type="match status" value="1"/>
</dbReference>
<dbReference type="GO" id="GO:0016746">
    <property type="term" value="F:acyltransferase activity"/>
    <property type="evidence" value="ECO:0007669"/>
    <property type="project" value="UniProtKB-KW"/>
</dbReference>
<evidence type="ECO:0000313" key="2">
    <source>
        <dbReference type="EMBL" id="WHS64245.1"/>
    </source>
</evidence>
<accession>A0ABY8SNF8</accession>
<name>A0ABY8SNF8_9BURK</name>
<keyword evidence="3" id="KW-1185">Reference proteome</keyword>
<dbReference type="Gene3D" id="3.40.630.30">
    <property type="match status" value="1"/>
</dbReference>
<dbReference type="Proteomes" id="UP001240697">
    <property type="component" value="Chromosome"/>
</dbReference>
<evidence type="ECO:0000313" key="3">
    <source>
        <dbReference type="Proteomes" id="UP001240697"/>
    </source>
</evidence>
<reference evidence="2 3" key="1">
    <citation type="submission" date="2023-05" db="EMBL/GenBank/DDBJ databases">
        <authorList>
            <person name="Yin Y."/>
            <person name="Lu Z."/>
        </authorList>
    </citation>
    <scope>NUCLEOTIDE SEQUENCE [LARGE SCALE GENOMIC DNA]</scope>
    <source>
        <strain evidence="2 3">ZM22</strain>
    </source>
</reference>
<dbReference type="InterPro" id="IPR050276">
    <property type="entry name" value="MshD_Acetyltransferase"/>
</dbReference>
<dbReference type="PROSITE" id="PS51186">
    <property type="entry name" value="GNAT"/>
    <property type="match status" value="1"/>
</dbReference>
<proteinExistence type="predicted"/>
<gene>
    <name evidence="2" type="ORF">QMY55_17295</name>
</gene>
<sequence>MNIGPETAQDTQAIAALILAAFHNHPHQDPAKGTTEHRIVQGLRDAGALSLSLVAQDGEDIVGHIAFSPVDLETASVSPGTWLVMAPVSVAPARQGQGIGSRLIRQGLEQLKALDVEGVVVLGEPDYYTRFGFHHQHQLSVPGLPAGYFMAQRLDGEAPIYLQATVNFHPAFDV</sequence>
<keyword evidence="2" id="KW-0012">Acyltransferase</keyword>
<organism evidence="2 3">
    <name type="scientific">Comamonas resistens</name>
    <dbReference type="NCBI Taxonomy" id="3046670"/>
    <lineage>
        <taxon>Bacteria</taxon>
        <taxon>Pseudomonadati</taxon>
        <taxon>Pseudomonadota</taxon>
        <taxon>Betaproteobacteria</taxon>
        <taxon>Burkholderiales</taxon>
        <taxon>Comamonadaceae</taxon>
        <taxon>Comamonas</taxon>
    </lineage>
</organism>